<organism evidence="1 2">
    <name type="scientific">Lactococcus nasutitermitis</name>
    <dbReference type="NCBI Taxonomy" id="1652957"/>
    <lineage>
        <taxon>Bacteria</taxon>
        <taxon>Bacillati</taxon>
        <taxon>Bacillota</taxon>
        <taxon>Bacilli</taxon>
        <taxon>Lactobacillales</taxon>
        <taxon>Streptococcaceae</taxon>
        <taxon>Lactococcus</taxon>
    </lineage>
</organism>
<evidence type="ECO:0000313" key="2">
    <source>
        <dbReference type="Proteomes" id="UP001595987"/>
    </source>
</evidence>
<protein>
    <submittedName>
        <fullName evidence="1">Uncharacterized protein</fullName>
    </submittedName>
</protein>
<evidence type="ECO:0000313" key="1">
    <source>
        <dbReference type="EMBL" id="MFC4651344.1"/>
    </source>
</evidence>
<sequence length="108" mass="12531">MKAKYGMDVYCDVWKVTRDEKPEDWVQELLDKKRLVWKKDSLGRISLQPSNNLEKLGLVSQILVSKSGGAAFSTFIKAYVGDYFIRREVDGEFLTVSEKKFEKEYSIL</sequence>
<name>A0ABV9J9N9_9LACT</name>
<dbReference type="EMBL" id="JBHSGD010000001">
    <property type="protein sequence ID" value="MFC4651344.1"/>
    <property type="molecule type" value="Genomic_DNA"/>
</dbReference>
<comment type="caution">
    <text evidence="1">The sequence shown here is derived from an EMBL/GenBank/DDBJ whole genome shotgun (WGS) entry which is preliminary data.</text>
</comment>
<proteinExistence type="predicted"/>
<dbReference type="Proteomes" id="UP001595987">
    <property type="component" value="Unassembled WGS sequence"/>
</dbReference>
<gene>
    <name evidence="1" type="ORF">ACFO26_00275</name>
</gene>
<keyword evidence="2" id="KW-1185">Reference proteome</keyword>
<reference evidence="2" key="1">
    <citation type="journal article" date="2019" name="Int. J. Syst. Evol. Microbiol.">
        <title>The Global Catalogue of Microorganisms (GCM) 10K type strain sequencing project: providing services to taxonomists for standard genome sequencing and annotation.</title>
        <authorList>
            <consortium name="The Broad Institute Genomics Platform"/>
            <consortium name="The Broad Institute Genome Sequencing Center for Infectious Disease"/>
            <person name="Wu L."/>
            <person name="Ma J."/>
        </authorList>
    </citation>
    <scope>NUCLEOTIDE SEQUENCE [LARGE SCALE GENOMIC DNA]</scope>
    <source>
        <strain evidence="2">CCUG 63287</strain>
    </source>
</reference>
<dbReference type="RefSeq" id="WP_213534603.1">
    <property type="nucleotide sequence ID" value="NZ_BOVQ01000003.1"/>
</dbReference>
<accession>A0ABV9J9N9</accession>